<dbReference type="PATRIC" id="fig|1434107.4.peg.3290"/>
<protein>
    <submittedName>
        <fullName evidence="1">Carbonic anhydrase, gamma class</fullName>
        <ecNumber evidence="1">4.2.1.1</ecNumber>
    </submittedName>
</protein>
<dbReference type="RefSeq" id="WP_080942313.1">
    <property type="nucleotide sequence ID" value="NZ_CP009517.1"/>
</dbReference>
<dbReference type="InterPro" id="IPR011004">
    <property type="entry name" value="Trimer_LpxA-like_sf"/>
</dbReference>
<dbReference type="EC" id="4.2.1.1" evidence="1"/>
<dbReference type="HOGENOM" id="CLU_064827_3_1_2"/>
<reference evidence="1" key="1">
    <citation type="submission" date="2014-07" db="EMBL/GenBank/DDBJ databases">
        <title>Methanogenic archaea and the global carbon cycle.</title>
        <authorList>
            <person name="Henriksen J.R."/>
            <person name="Luke J."/>
            <person name="Reinhart S."/>
            <person name="Benedict M.N."/>
            <person name="Youngblut N.D."/>
            <person name="Metcalf M.E."/>
            <person name="Whitaker R.J."/>
            <person name="Metcalf W.W."/>
        </authorList>
    </citation>
    <scope>NUCLEOTIDE SEQUENCE [LARGE SCALE GENOMIC DNA]</scope>
    <source>
        <strain evidence="1">3</strain>
    </source>
</reference>
<evidence type="ECO:0000313" key="2">
    <source>
        <dbReference type="Proteomes" id="UP000033066"/>
    </source>
</evidence>
<keyword evidence="2" id="KW-1185">Reference proteome</keyword>
<dbReference type="PANTHER" id="PTHR43360">
    <property type="entry name" value="CARBON DIOXIDE CONCENTRATING MECHANISM PROTEIN CCMM"/>
    <property type="match status" value="1"/>
</dbReference>
<dbReference type="SUPFAM" id="SSF51161">
    <property type="entry name" value="Trimeric LpxA-like enzymes"/>
    <property type="match status" value="1"/>
</dbReference>
<dbReference type="InterPro" id="IPR052265">
    <property type="entry name" value="Gamma-CA"/>
</dbReference>
<dbReference type="AlphaFoldDB" id="A0A0E3SNZ9"/>
<proteinExistence type="predicted"/>
<dbReference type="GO" id="GO:0004089">
    <property type="term" value="F:carbonate dehydratase activity"/>
    <property type="evidence" value="ECO:0007669"/>
    <property type="project" value="UniProtKB-EC"/>
</dbReference>
<dbReference type="STRING" id="1434107.MSBR3_2595"/>
<gene>
    <name evidence="1" type="ORF">MSBR3_2595</name>
</gene>
<name>A0A0E3SNZ9_METBA</name>
<dbReference type="PANTHER" id="PTHR43360:SF1">
    <property type="entry name" value="CARBOXYSOME ASSEMBLY PROTEIN CCMM"/>
    <property type="match status" value="1"/>
</dbReference>
<sequence>MQFPNPSGQFPKISSKALIFDTALIIGNVTIEGDVFVGPNAVIRADEPGSSIVIRSGCNIQDNVIIHSLYNSQVEIGNNTSLAHGCIVHGPCEIGENCFVGFGALTFDCSLGKDTLVLHKAVVRGVEILPHKMVPDGGVINDQRAANALEDITTDLAEFKESVVRANLELVEGYKRLQLENQDLPLRILQENKIEKTEVFENTE</sequence>
<evidence type="ECO:0000313" key="1">
    <source>
        <dbReference type="EMBL" id="AKB83173.1"/>
    </source>
</evidence>
<organism evidence="1 2">
    <name type="scientific">Methanosarcina barkeri 3</name>
    <dbReference type="NCBI Taxonomy" id="1434107"/>
    <lineage>
        <taxon>Archaea</taxon>
        <taxon>Methanobacteriati</taxon>
        <taxon>Methanobacteriota</taxon>
        <taxon>Stenosarchaea group</taxon>
        <taxon>Methanomicrobia</taxon>
        <taxon>Methanosarcinales</taxon>
        <taxon>Methanosarcinaceae</taxon>
        <taxon>Methanosarcina</taxon>
    </lineage>
</organism>
<dbReference type="KEGG" id="mbak:MSBR3_2595"/>
<dbReference type="Gene3D" id="2.160.10.10">
    <property type="entry name" value="Hexapeptide repeat proteins"/>
    <property type="match status" value="1"/>
</dbReference>
<dbReference type="Proteomes" id="UP000033066">
    <property type="component" value="Chromosome"/>
</dbReference>
<keyword evidence="1" id="KW-0456">Lyase</keyword>
<accession>A0A0E3SNZ9</accession>
<dbReference type="GeneID" id="24790211"/>
<dbReference type="Pfam" id="PF00132">
    <property type="entry name" value="Hexapep"/>
    <property type="match status" value="1"/>
</dbReference>
<dbReference type="InterPro" id="IPR001451">
    <property type="entry name" value="Hexapep"/>
</dbReference>
<dbReference type="EMBL" id="CP009517">
    <property type="protein sequence ID" value="AKB83173.1"/>
    <property type="molecule type" value="Genomic_DNA"/>
</dbReference>
<dbReference type="OrthoDB" id="10940at2157"/>